<feature type="domain" description="Amino acid permease/ SLC12A" evidence="7">
    <location>
        <begin position="118"/>
        <end position="287"/>
    </location>
</feature>
<feature type="compositionally biased region" description="Basic and acidic residues" evidence="5">
    <location>
        <begin position="35"/>
        <end position="44"/>
    </location>
</feature>
<feature type="compositionally biased region" description="Polar residues" evidence="5">
    <location>
        <begin position="25"/>
        <end position="34"/>
    </location>
</feature>
<keyword evidence="3 6" id="KW-1133">Transmembrane helix</keyword>
<gene>
    <name evidence="8" type="ORF">PACLA_8A089378</name>
</gene>
<dbReference type="OrthoDB" id="2020542at2759"/>
<dbReference type="GO" id="GO:0055075">
    <property type="term" value="P:potassium ion homeostasis"/>
    <property type="evidence" value="ECO:0007669"/>
    <property type="project" value="TreeGrafter"/>
</dbReference>
<dbReference type="AlphaFoldDB" id="A0A7D9HLI5"/>
<dbReference type="Proteomes" id="UP001152795">
    <property type="component" value="Unassembled WGS sequence"/>
</dbReference>
<comment type="subcellular location">
    <subcellularLocation>
        <location evidence="1">Membrane</location>
        <topology evidence="1">Multi-pass membrane protein</topology>
    </subcellularLocation>
</comment>
<dbReference type="InterPro" id="IPR004842">
    <property type="entry name" value="SLC12A_fam"/>
</dbReference>
<dbReference type="GO" id="GO:1990573">
    <property type="term" value="P:potassium ion import across plasma membrane"/>
    <property type="evidence" value="ECO:0007669"/>
    <property type="project" value="TreeGrafter"/>
</dbReference>
<feature type="transmembrane region" description="Helical" evidence="6">
    <location>
        <begin position="117"/>
        <end position="137"/>
    </location>
</feature>
<dbReference type="Gene3D" id="1.20.1740.10">
    <property type="entry name" value="Amino acid/polyamine transporter I"/>
    <property type="match status" value="1"/>
</dbReference>
<feature type="transmembrane region" description="Helical" evidence="6">
    <location>
        <begin position="257"/>
        <end position="277"/>
    </location>
</feature>
<evidence type="ECO:0000256" key="1">
    <source>
        <dbReference type="ARBA" id="ARBA00004141"/>
    </source>
</evidence>
<evidence type="ECO:0000256" key="4">
    <source>
        <dbReference type="ARBA" id="ARBA00023136"/>
    </source>
</evidence>
<evidence type="ECO:0000256" key="5">
    <source>
        <dbReference type="SAM" id="MobiDB-lite"/>
    </source>
</evidence>
<dbReference type="PANTHER" id="PTHR11827">
    <property type="entry name" value="SOLUTE CARRIER FAMILY 12, CATION COTRANSPORTERS"/>
    <property type="match status" value="1"/>
</dbReference>
<evidence type="ECO:0000256" key="3">
    <source>
        <dbReference type="ARBA" id="ARBA00022989"/>
    </source>
</evidence>
<sequence>MAEINGTRRRNDVNWSRFGLAENIQSSKQQASNENKSDEQTRSQHVRELFDEEIRIIPIFDLVKFRKLLLLINILTNPSAPSSFKQMFKFLSSIRQRALTRACAYDLQPPFPRTDSGVFTSCMLNIFGVVIFLRTGWTVGNAGIALSLFIVLLTLLISLIPVLSAIGIIDHIDHIESGGIYFVLTHILGARIGATVGILYCFGQAASISLFSSGFGESLAETTSWDNHWAARTIALIAALTILGIILAGVKWVVKLQLLLLAVLVISVLDFVVGTFAHTDLANGLTGYKEENMVKNINPKFSEGQSFFT</sequence>
<feature type="transmembrane region" description="Helical" evidence="6">
    <location>
        <begin position="143"/>
        <end position="169"/>
    </location>
</feature>
<dbReference type="GO" id="GO:0015379">
    <property type="term" value="F:potassium:chloride symporter activity"/>
    <property type="evidence" value="ECO:0007669"/>
    <property type="project" value="TreeGrafter"/>
</dbReference>
<organism evidence="8 9">
    <name type="scientific">Paramuricea clavata</name>
    <name type="common">Red gorgonian</name>
    <name type="synonym">Violescent sea-whip</name>
    <dbReference type="NCBI Taxonomy" id="317549"/>
    <lineage>
        <taxon>Eukaryota</taxon>
        <taxon>Metazoa</taxon>
        <taxon>Cnidaria</taxon>
        <taxon>Anthozoa</taxon>
        <taxon>Octocorallia</taxon>
        <taxon>Malacalcyonacea</taxon>
        <taxon>Plexauridae</taxon>
        <taxon>Paramuricea</taxon>
    </lineage>
</organism>
<dbReference type="EMBL" id="CACRXK020001267">
    <property type="protein sequence ID" value="CAB3988017.1"/>
    <property type="molecule type" value="Genomic_DNA"/>
</dbReference>
<dbReference type="GO" id="GO:0055064">
    <property type="term" value="P:chloride ion homeostasis"/>
    <property type="evidence" value="ECO:0007669"/>
    <property type="project" value="TreeGrafter"/>
</dbReference>
<dbReference type="PANTHER" id="PTHR11827:SF6">
    <property type="entry name" value="SOLUTE CARRIER FAMILY 12 MEMBER 8"/>
    <property type="match status" value="1"/>
</dbReference>
<evidence type="ECO:0000259" key="7">
    <source>
        <dbReference type="Pfam" id="PF00324"/>
    </source>
</evidence>
<feature type="transmembrane region" description="Helical" evidence="6">
    <location>
        <begin position="229"/>
        <end position="250"/>
    </location>
</feature>
<comment type="caution">
    <text evidence="8">The sequence shown here is derived from an EMBL/GenBank/DDBJ whole genome shotgun (WGS) entry which is preliminary data.</text>
</comment>
<evidence type="ECO:0000313" key="8">
    <source>
        <dbReference type="EMBL" id="CAB3988017.1"/>
    </source>
</evidence>
<dbReference type="Pfam" id="PF00324">
    <property type="entry name" value="AA_permease"/>
    <property type="match status" value="1"/>
</dbReference>
<keyword evidence="9" id="KW-1185">Reference proteome</keyword>
<dbReference type="GO" id="GO:0006884">
    <property type="term" value="P:cell volume homeostasis"/>
    <property type="evidence" value="ECO:0007669"/>
    <property type="project" value="TreeGrafter"/>
</dbReference>
<name>A0A7D9HLI5_PARCT</name>
<reference evidence="8" key="1">
    <citation type="submission" date="2020-04" db="EMBL/GenBank/DDBJ databases">
        <authorList>
            <person name="Alioto T."/>
            <person name="Alioto T."/>
            <person name="Gomez Garrido J."/>
        </authorList>
    </citation>
    <scope>NUCLEOTIDE SEQUENCE</scope>
    <source>
        <strain evidence="8">A484AB</strain>
    </source>
</reference>
<dbReference type="InterPro" id="IPR004841">
    <property type="entry name" value="AA-permease/SLC12A_dom"/>
</dbReference>
<feature type="transmembrane region" description="Helical" evidence="6">
    <location>
        <begin position="181"/>
        <end position="209"/>
    </location>
</feature>
<proteinExistence type="predicted"/>
<evidence type="ECO:0000256" key="2">
    <source>
        <dbReference type="ARBA" id="ARBA00022692"/>
    </source>
</evidence>
<evidence type="ECO:0000256" key="6">
    <source>
        <dbReference type="SAM" id="Phobius"/>
    </source>
</evidence>
<accession>A0A7D9HLI5</accession>
<dbReference type="GO" id="GO:0016020">
    <property type="term" value="C:membrane"/>
    <property type="evidence" value="ECO:0007669"/>
    <property type="project" value="UniProtKB-SubCell"/>
</dbReference>
<keyword evidence="2 6" id="KW-0812">Transmembrane</keyword>
<evidence type="ECO:0000313" key="9">
    <source>
        <dbReference type="Proteomes" id="UP001152795"/>
    </source>
</evidence>
<feature type="region of interest" description="Disordered" evidence="5">
    <location>
        <begin position="25"/>
        <end position="44"/>
    </location>
</feature>
<protein>
    <submittedName>
        <fullName evidence="8">Solute carrier family 12 member 8-like</fullName>
    </submittedName>
</protein>
<keyword evidence="4 6" id="KW-0472">Membrane</keyword>
<feature type="non-terminal residue" evidence="8">
    <location>
        <position position="1"/>
    </location>
</feature>